<reference evidence="3 4" key="1">
    <citation type="submission" date="2010-05" db="EMBL/GenBank/DDBJ databases">
        <title>The Genome Sequence of Thecamonas trahens ATCC 50062.</title>
        <authorList>
            <consortium name="The Broad Institute Genome Sequencing Platform"/>
            <person name="Russ C."/>
            <person name="Cuomo C."/>
            <person name="Shea T."/>
            <person name="Young S.K."/>
            <person name="Zeng Q."/>
            <person name="Koehrsen M."/>
            <person name="Haas B."/>
            <person name="Borodovsky M."/>
            <person name="Guigo R."/>
            <person name="Alvarado L."/>
            <person name="Berlin A."/>
            <person name="Bochicchio J."/>
            <person name="Borenstein D."/>
            <person name="Chapman S."/>
            <person name="Chen Z."/>
            <person name="Freedman E."/>
            <person name="Gellesch M."/>
            <person name="Goldberg J."/>
            <person name="Griggs A."/>
            <person name="Gujja S."/>
            <person name="Heilman E."/>
            <person name="Heiman D."/>
            <person name="Hepburn T."/>
            <person name="Howarth C."/>
            <person name="Jen D."/>
            <person name="Larson L."/>
            <person name="Mehta T."/>
            <person name="Park D."/>
            <person name="Pearson M."/>
            <person name="Roberts A."/>
            <person name="Saif S."/>
            <person name="Shenoy N."/>
            <person name="Sisk P."/>
            <person name="Stolte C."/>
            <person name="Sykes S."/>
            <person name="Thomson T."/>
            <person name="Walk T."/>
            <person name="White J."/>
            <person name="Yandava C."/>
            <person name="Burger G."/>
            <person name="Gray M.W."/>
            <person name="Holland P.W.H."/>
            <person name="King N."/>
            <person name="Lang F.B.F."/>
            <person name="Roger A.J."/>
            <person name="Ruiz-Trillo I."/>
            <person name="Lander E."/>
            <person name="Nusbaum C."/>
        </authorList>
    </citation>
    <scope>NUCLEOTIDE SEQUENCE [LARGE SCALE GENOMIC DNA]</scope>
    <source>
        <strain evidence="3 4">ATCC 50062</strain>
    </source>
</reference>
<keyword evidence="1" id="KW-0175">Coiled coil</keyword>
<keyword evidence="4" id="KW-1185">Reference proteome</keyword>
<dbReference type="PANTHER" id="PTHR14845">
    <property type="entry name" value="COILED-COIL DOMAIN-CONTAINING 166"/>
    <property type="match status" value="1"/>
</dbReference>
<dbReference type="PANTHER" id="PTHR14845:SF0">
    <property type="entry name" value="DUF4515 DOMAIN-CONTAINING PROTEIN"/>
    <property type="match status" value="1"/>
</dbReference>
<dbReference type="Proteomes" id="UP000054408">
    <property type="component" value="Unassembled WGS sequence"/>
</dbReference>
<evidence type="ECO:0000256" key="1">
    <source>
        <dbReference type="SAM" id="Coils"/>
    </source>
</evidence>
<gene>
    <name evidence="3" type="ORF">AMSG_07804</name>
</gene>
<organism evidence="3 4">
    <name type="scientific">Thecamonas trahens ATCC 50062</name>
    <dbReference type="NCBI Taxonomy" id="461836"/>
    <lineage>
        <taxon>Eukaryota</taxon>
        <taxon>Apusozoa</taxon>
        <taxon>Apusomonadida</taxon>
        <taxon>Apusomonadidae</taxon>
        <taxon>Thecamonas</taxon>
    </lineage>
</organism>
<proteinExistence type="predicted"/>
<feature type="compositionally biased region" description="Basic and acidic residues" evidence="2">
    <location>
        <begin position="21"/>
        <end position="35"/>
    </location>
</feature>
<feature type="region of interest" description="Disordered" evidence="2">
    <location>
        <begin position="277"/>
        <end position="306"/>
    </location>
</feature>
<protein>
    <submittedName>
        <fullName evidence="3">Uncharacterized protein</fullName>
    </submittedName>
</protein>
<sequence>MQEGEAEATTGKRGRGGKATGGREAKRELAEKTEEVRKLREALRKEGLEVTKYRGQVQRLSRENTLLRTALAHDDRDPQLMISFLNQELADREATLSATQSKLSASASAFEAELAAVAHKYEARILELESELDSAHYEYERLEVETIELREFKASKDFILEELDSLQAELHASRMANIESLADQEASLNAQVEQAAQLYQDRLEHLEQRAKQATLEVISRETRQIVRDNRRMANELKLLYGVLDDTGARLKRALARESSLRNDYDELLRHLRARGLPLPARRAPSPEAEPPAADLPHQGEGSNTVGDSLILPEVQRIIDQVEAQASTVLADLGLESTPE</sequence>
<feature type="compositionally biased region" description="Low complexity" evidence="2">
    <location>
        <begin position="277"/>
        <end position="296"/>
    </location>
</feature>
<dbReference type="RefSeq" id="XP_013755863.1">
    <property type="nucleotide sequence ID" value="XM_013900409.1"/>
</dbReference>
<dbReference type="AlphaFoldDB" id="A0A0L0DHN7"/>
<evidence type="ECO:0000256" key="2">
    <source>
        <dbReference type="SAM" id="MobiDB-lite"/>
    </source>
</evidence>
<dbReference type="GeneID" id="25566646"/>
<name>A0A0L0DHN7_THETB</name>
<evidence type="ECO:0000313" key="3">
    <source>
        <dbReference type="EMBL" id="KNC51735.1"/>
    </source>
</evidence>
<feature type="region of interest" description="Disordered" evidence="2">
    <location>
        <begin position="1"/>
        <end position="35"/>
    </location>
</feature>
<dbReference type="EMBL" id="GL349469">
    <property type="protein sequence ID" value="KNC51735.1"/>
    <property type="molecule type" value="Genomic_DNA"/>
</dbReference>
<accession>A0A0L0DHN7</accession>
<evidence type="ECO:0000313" key="4">
    <source>
        <dbReference type="Proteomes" id="UP000054408"/>
    </source>
</evidence>
<feature type="coiled-coil region" evidence="1">
    <location>
        <begin position="111"/>
        <end position="216"/>
    </location>
</feature>